<name>A0A6J7F0P1_9ZZZZ</name>
<dbReference type="GO" id="GO:0005886">
    <property type="term" value="C:plasma membrane"/>
    <property type="evidence" value="ECO:0007669"/>
    <property type="project" value="UniProtKB-SubCell"/>
</dbReference>
<proteinExistence type="inferred from homology"/>
<organism evidence="7">
    <name type="scientific">freshwater metagenome</name>
    <dbReference type="NCBI Taxonomy" id="449393"/>
    <lineage>
        <taxon>unclassified sequences</taxon>
        <taxon>metagenomes</taxon>
        <taxon>ecological metagenomes</taxon>
    </lineage>
</organism>
<dbReference type="EMBL" id="CAFBMC010000001">
    <property type="protein sequence ID" value="CAB4887124.1"/>
    <property type="molecule type" value="Genomic_DNA"/>
</dbReference>
<keyword evidence="3" id="KW-1003">Cell membrane</keyword>
<reference evidence="7" key="1">
    <citation type="submission" date="2020-05" db="EMBL/GenBank/DDBJ databases">
        <authorList>
            <person name="Chiriac C."/>
            <person name="Salcher M."/>
            <person name="Ghai R."/>
            <person name="Kavagutti S V."/>
        </authorList>
    </citation>
    <scope>NUCLEOTIDE SEQUENCE</scope>
</reference>
<comment type="similarity">
    <text evidence="2">Belongs to the CDP-glycerol glycerophosphotransferase family.</text>
</comment>
<protein>
    <submittedName>
        <fullName evidence="7">Unannotated protein</fullName>
    </submittedName>
</protein>
<comment type="subcellular location">
    <subcellularLocation>
        <location evidence="1">Cell membrane</location>
        <topology evidence="1">Peripheral membrane protein</topology>
    </subcellularLocation>
</comment>
<accession>A0A6J7F0P1</accession>
<dbReference type="Gene3D" id="3.40.50.11820">
    <property type="match status" value="1"/>
</dbReference>
<dbReference type="Pfam" id="PF04464">
    <property type="entry name" value="Glyphos_transf"/>
    <property type="match status" value="2"/>
</dbReference>
<dbReference type="Gene3D" id="3.40.50.12580">
    <property type="match status" value="1"/>
</dbReference>
<sequence>MNANPDVSIIVTSGGDLDGLFANQTLRRFEVVAEFNAAGGAWVLFAPEYVVLERHIVKNLLLAAEQNGADVAVGAVRPHLLPTTVSVEELSKLNAHSGEIPSTHVLFRREWLSAQTALLDELVKGAARIQISALIEAKIIVTIAQEVIAPKLRKMPNAKNAKGSPFKNLPALAFHFAKLMPLKNEVLFDVEGGRAIDTELPALATQWRVEHPKVHQHWVAARNRHSFTHAWHLGRARWLVVNEVFRNRLPKREGQIMVVAACSMPLLRVGRDNPDWVLQPTSERRPAWSQVGRWDLACVASPLNEQILRSSTAFVGEVVQASVFGDAVIAAASEPHTKSQLTLDQDRPVVVLTFFTAQSVPDLTVLADSFRDTIQLFAVTDDGSRLQLPDGISQVTENVAKWLAVADLLVTDWSVLTLEFGRLQRPIIALEPHRVDVVRRRGTYVDLMSVLPGPVVESVSDVLPLLHEWIKDRDTLSSFNERSASFAALAGQTSGEAAKRIWSAMVGV</sequence>
<dbReference type="GO" id="GO:0047355">
    <property type="term" value="F:CDP-glycerol glycerophosphotransferase activity"/>
    <property type="evidence" value="ECO:0007669"/>
    <property type="project" value="InterPro"/>
</dbReference>
<dbReference type="InterPro" id="IPR007554">
    <property type="entry name" value="Glycerophosphate_synth"/>
</dbReference>
<gene>
    <name evidence="7" type="ORF">UFOPK3495_00003</name>
</gene>
<dbReference type="GO" id="GO:0019350">
    <property type="term" value="P:teichoic acid biosynthetic process"/>
    <property type="evidence" value="ECO:0007669"/>
    <property type="project" value="UniProtKB-KW"/>
</dbReference>
<keyword evidence="4" id="KW-0808">Transferase</keyword>
<evidence type="ECO:0000256" key="4">
    <source>
        <dbReference type="ARBA" id="ARBA00022679"/>
    </source>
</evidence>
<keyword evidence="5" id="KW-0777">Teichoic acid biosynthesis</keyword>
<keyword evidence="6" id="KW-0472">Membrane</keyword>
<evidence type="ECO:0000256" key="6">
    <source>
        <dbReference type="ARBA" id="ARBA00023136"/>
    </source>
</evidence>
<dbReference type="InterPro" id="IPR043149">
    <property type="entry name" value="TagF_N"/>
</dbReference>
<evidence type="ECO:0000256" key="2">
    <source>
        <dbReference type="ARBA" id="ARBA00010488"/>
    </source>
</evidence>
<dbReference type="SUPFAM" id="SSF53756">
    <property type="entry name" value="UDP-Glycosyltransferase/glycogen phosphorylase"/>
    <property type="match status" value="1"/>
</dbReference>
<evidence type="ECO:0000256" key="1">
    <source>
        <dbReference type="ARBA" id="ARBA00004202"/>
    </source>
</evidence>
<evidence type="ECO:0000256" key="5">
    <source>
        <dbReference type="ARBA" id="ARBA00022944"/>
    </source>
</evidence>
<evidence type="ECO:0000313" key="7">
    <source>
        <dbReference type="EMBL" id="CAB4887124.1"/>
    </source>
</evidence>
<dbReference type="InterPro" id="IPR043148">
    <property type="entry name" value="TagF_C"/>
</dbReference>
<dbReference type="AlphaFoldDB" id="A0A6J7F0P1"/>
<evidence type="ECO:0000256" key="3">
    <source>
        <dbReference type="ARBA" id="ARBA00022475"/>
    </source>
</evidence>